<proteinExistence type="predicted"/>
<keyword evidence="4" id="KW-1185">Reference proteome</keyword>
<organism evidence="3 4">
    <name type="scientific">Cymbomonas tetramitiformis</name>
    <dbReference type="NCBI Taxonomy" id="36881"/>
    <lineage>
        <taxon>Eukaryota</taxon>
        <taxon>Viridiplantae</taxon>
        <taxon>Chlorophyta</taxon>
        <taxon>Pyramimonadophyceae</taxon>
        <taxon>Pyramimonadales</taxon>
        <taxon>Pyramimonadaceae</taxon>
        <taxon>Cymbomonas</taxon>
    </lineage>
</organism>
<dbReference type="InterPro" id="IPR036779">
    <property type="entry name" value="LysM_dom_sf"/>
</dbReference>
<evidence type="ECO:0000256" key="1">
    <source>
        <dbReference type="SAM" id="Coils"/>
    </source>
</evidence>
<dbReference type="PROSITE" id="PS51782">
    <property type="entry name" value="LYSM"/>
    <property type="match status" value="1"/>
</dbReference>
<feature type="coiled-coil region" evidence="1">
    <location>
        <begin position="372"/>
        <end position="411"/>
    </location>
</feature>
<feature type="coiled-coil region" evidence="1">
    <location>
        <begin position="850"/>
        <end position="955"/>
    </location>
</feature>
<evidence type="ECO:0000313" key="4">
    <source>
        <dbReference type="Proteomes" id="UP001190700"/>
    </source>
</evidence>
<comment type="caution">
    <text evidence="3">The sequence shown here is derived from an EMBL/GenBank/DDBJ whole genome shotgun (WGS) entry which is preliminary data.</text>
</comment>
<feature type="coiled-coil region" evidence="1">
    <location>
        <begin position="469"/>
        <end position="588"/>
    </location>
</feature>
<gene>
    <name evidence="3" type="ORF">CYMTET_23905</name>
</gene>
<accession>A0AAE0FWY8</accession>
<dbReference type="AlphaFoldDB" id="A0AAE0FWY8"/>
<feature type="domain" description="LysM" evidence="2">
    <location>
        <begin position="114"/>
        <end position="158"/>
    </location>
</feature>
<protein>
    <recommendedName>
        <fullName evidence="2">LysM domain-containing protein</fullName>
    </recommendedName>
</protein>
<feature type="coiled-coil region" evidence="1">
    <location>
        <begin position="622"/>
        <end position="720"/>
    </location>
</feature>
<dbReference type="InterPro" id="IPR018392">
    <property type="entry name" value="LysM"/>
</dbReference>
<name>A0AAE0FWY8_9CHLO</name>
<dbReference type="Proteomes" id="UP001190700">
    <property type="component" value="Unassembled WGS sequence"/>
</dbReference>
<keyword evidence="1" id="KW-0175">Coiled coil</keyword>
<dbReference type="Gene3D" id="3.10.350.10">
    <property type="entry name" value="LysM domain"/>
    <property type="match status" value="1"/>
</dbReference>
<evidence type="ECO:0000313" key="3">
    <source>
        <dbReference type="EMBL" id="KAK3267547.1"/>
    </source>
</evidence>
<sequence length="1229" mass="136953">MYSQGTPTSVGNSVVCFLPLERTTPGALVRSDLLCGFRRRRAYPKPILRSKRRYVRNSSADFDAHSEVRPTLKSAMSTEEYAPGSVTETEAFLKGSTFENNHWRSTPVHPSESKLYTLKSGESLGSITTRLGKTVPEMQALNPGVAIEQAQPGQTIVVESRIPVMKAADAQDSPAAETAEAPAPVVRVEAVPEASTPQMILAVQAPAPQPSLEVGSTAGGIISALMWPTVAIAGFAVGKQLLRKELRGRATRQSVQRLKRSSEIGHQMHITSVTRAQKVLTTTDGVEDKVADEGEWPVSDRLLWEKKSFLRSAEVTNMSVKEGAAEREREGVKVATGVNEGGDGNNGGWLIGKVAWMDSGETRKDGSDEPRHENIRRRLEALTQTRDVVEKQILEAQVRQLREENRTKEIALLKTLEARNRVLEAKQLELGDAVAAMSGAKAAAAKRAGELELLEGQLASERVQSAAQLASVQSAVEELAAEVKDSQASVFKQGVRHANELAAKEEEILAKQRELRRMAEVTEAAVADMEAQRADAFAQKELQLSEVAAEARELEAAKRVLEEQLDALKADLERRIAAQDELAEANAQRLSAKQSELDVLNSDMSEMVTLLKDMSAENVLEAAEWKARLTKAEARTQVLEKDLRIAQVAADRSRKEAEEVRQAALQERAAFTEQKALIMQKVQRMQAEFSAMQATESAEVRELEMAIEAEKERARRMEEEFHAREAMQSEQMAAKEAAFTEQKVLVMQKVQRMQEAQSEQMTAKEAAFAEQKVLVMQKVQRMEEAFHDLKIRETSRADKFITKAADLTEEANRWRAKHSEVEEVARRMTDALQALRIQNTGEQAAREVELYESMRRMEDVERQKADLELKMQNLETMTRSELRRRDEELREKKRELEESAAAASRVMLEIEARGDEKGEEREEMMTLVDALEAERGELEGQLVQLEERSRTQLNELEEMGLALAAKDAVMRKQRAEVRADALAVEEHHAGQLSAKESQLSGVMATQRALEAELQDLKREALALRAEAEAKDASALAEDTAHAQALEEKEAAMAELVEMMNHALEEVRLQTTESVAERENVLETAMRRTRALEADKLSLEAQVGHLQGELRELHNGQAERLRWTQDELEAKEAELRAVTAALEAQVAGAEDRVERRGREVEESSELARQAMGEAKNWESLSESALQRVHTLEAEKNGLFAELQALRGAQEGVARVRPYRTHQRLRRGSIG</sequence>
<feature type="coiled-coil region" evidence="1">
    <location>
        <begin position="999"/>
        <end position="1144"/>
    </location>
</feature>
<evidence type="ECO:0000259" key="2">
    <source>
        <dbReference type="PROSITE" id="PS51782"/>
    </source>
</evidence>
<reference evidence="3 4" key="1">
    <citation type="journal article" date="2015" name="Genome Biol. Evol.">
        <title>Comparative Genomics of a Bacterivorous Green Alga Reveals Evolutionary Causalities and Consequences of Phago-Mixotrophic Mode of Nutrition.</title>
        <authorList>
            <person name="Burns J.A."/>
            <person name="Paasch A."/>
            <person name="Narechania A."/>
            <person name="Kim E."/>
        </authorList>
    </citation>
    <scope>NUCLEOTIDE SEQUENCE [LARGE SCALE GENOMIC DNA]</scope>
    <source>
        <strain evidence="3 4">PLY_AMNH</strain>
    </source>
</reference>
<dbReference type="EMBL" id="LGRX02012348">
    <property type="protein sequence ID" value="KAK3267547.1"/>
    <property type="molecule type" value="Genomic_DNA"/>
</dbReference>
<dbReference type="SMART" id="SM00257">
    <property type="entry name" value="LysM"/>
    <property type="match status" value="1"/>
</dbReference>
<dbReference type="Pfam" id="PF01476">
    <property type="entry name" value="LysM"/>
    <property type="match status" value="1"/>
</dbReference>
<dbReference type="CDD" id="cd00118">
    <property type="entry name" value="LysM"/>
    <property type="match status" value="1"/>
</dbReference>